<dbReference type="Pfam" id="PF14559">
    <property type="entry name" value="TPR_19"/>
    <property type="match status" value="1"/>
</dbReference>
<dbReference type="Proteomes" id="UP000320176">
    <property type="component" value="Unassembled WGS sequence"/>
</dbReference>
<dbReference type="InterPro" id="IPR019734">
    <property type="entry name" value="TPR_rpt"/>
</dbReference>
<keyword evidence="2" id="KW-0812">Transmembrane</keyword>
<keyword evidence="4" id="KW-1185">Reference proteome</keyword>
<dbReference type="Gene3D" id="1.25.40.10">
    <property type="entry name" value="Tetratricopeptide repeat domain"/>
    <property type="match status" value="2"/>
</dbReference>
<keyword evidence="1" id="KW-0802">TPR repeat</keyword>
<dbReference type="Pfam" id="PF13432">
    <property type="entry name" value="TPR_16"/>
    <property type="match status" value="1"/>
</dbReference>
<dbReference type="OrthoDB" id="290226at2"/>
<evidence type="ECO:0000313" key="3">
    <source>
        <dbReference type="EMBL" id="TWU05710.1"/>
    </source>
</evidence>
<dbReference type="PANTHER" id="PTHR16026">
    <property type="entry name" value="CARTILAGE ACIDIC PROTEIN 1"/>
    <property type="match status" value="1"/>
</dbReference>
<protein>
    <submittedName>
        <fullName evidence="3">Cellulose synthase subunit BcsC</fullName>
    </submittedName>
</protein>
<keyword evidence="2" id="KW-1133">Transmembrane helix</keyword>
<gene>
    <name evidence="3" type="ORF">Pla52n_14250</name>
</gene>
<name>A0A5C6B1F4_9BACT</name>
<dbReference type="EMBL" id="SJPN01000002">
    <property type="protein sequence ID" value="TWU05710.1"/>
    <property type="molecule type" value="Genomic_DNA"/>
</dbReference>
<sequence length="499" mass="54581">MHSSVAYLWGISYRRTGLIDQNQLFIRWRAIFSYCVVAFVVAFVVGCSQQGASPAVSEIASANSLSEKTPNVSTDSASGAGSSDFASDANVLLEPPTTGLAEPVVEPDPAGLHMDGLLALQRGDVQVAYEKARQAMRLRPDDPQVIFLMAMVLGKRNRFPEAIKMLDELAETTPSLRLPVMGQTAEWMVQSGQWQEAERRYRKVMVAVPESVQVHRNLAGLLSRQGHRINAAEHLASLCELGDVTEEELRFLLMIAFPFPGDADEIDPIGVLGASRCDLASGAWQSVRERLESHNEIDAVESALLGRTLANLNDLDALEAWVANAADSDEGHPDAWFARGVFAANQGEHDRAVRCFCESVLLDQTDHQAYLMLGQSLAELGANEDAERVLHRSSLIERTQVLGAKMASTELREDAALTELIGLLNQLHRPLEALGWRGVQIGYSQGNSSTTDSDTQRILEEIVVGRSKVLSEGHARPSREFILCGIDVDSLPQDESNDL</sequence>
<dbReference type="SUPFAM" id="SSF81901">
    <property type="entry name" value="HCP-like"/>
    <property type="match status" value="1"/>
</dbReference>
<dbReference type="AlphaFoldDB" id="A0A5C6B1F4"/>
<evidence type="ECO:0000313" key="4">
    <source>
        <dbReference type="Proteomes" id="UP000320176"/>
    </source>
</evidence>
<comment type="caution">
    <text evidence="3">The sequence shown here is derived from an EMBL/GenBank/DDBJ whole genome shotgun (WGS) entry which is preliminary data.</text>
</comment>
<proteinExistence type="predicted"/>
<dbReference type="PROSITE" id="PS50005">
    <property type="entry name" value="TPR"/>
    <property type="match status" value="1"/>
</dbReference>
<dbReference type="InterPro" id="IPR027039">
    <property type="entry name" value="Crtac1"/>
</dbReference>
<organism evidence="3 4">
    <name type="scientific">Stieleria varia</name>
    <dbReference type="NCBI Taxonomy" id="2528005"/>
    <lineage>
        <taxon>Bacteria</taxon>
        <taxon>Pseudomonadati</taxon>
        <taxon>Planctomycetota</taxon>
        <taxon>Planctomycetia</taxon>
        <taxon>Pirellulales</taxon>
        <taxon>Pirellulaceae</taxon>
        <taxon>Stieleria</taxon>
    </lineage>
</organism>
<reference evidence="3 4" key="1">
    <citation type="submission" date="2019-02" db="EMBL/GenBank/DDBJ databases">
        <title>Deep-cultivation of Planctomycetes and their phenomic and genomic characterization uncovers novel biology.</title>
        <authorList>
            <person name="Wiegand S."/>
            <person name="Jogler M."/>
            <person name="Boedeker C."/>
            <person name="Pinto D."/>
            <person name="Vollmers J."/>
            <person name="Rivas-Marin E."/>
            <person name="Kohn T."/>
            <person name="Peeters S.H."/>
            <person name="Heuer A."/>
            <person name="Rast P."/>
            <person name="Oberbeckmann S."/>
            <person name="Bunk B."/>
            <person name="Jeske O."/>
            <person name="Meyerdierks A."/>
            <person name="Storesund J.E."/>
            <person name="Kallscheuer N."/>
            <person name="Luecker S."/>
            <person name="Lage O.M."/>
            <person name="Pohl T."/>
            <person name="Merkel B.J."/>
            <person name="Hornburger P."/>
            <person name="Mueller R.-W."/>
            <person name="Bruemmer F."/>
            <person name="Labrenz M."/>
            <person name="Spormann A.M."/>
            <person name="Op Den Camp H."/>
            <person name="Overmann J."/>
            <person name="Amann R."/>
            <person name="Jetten M.S.M."/>
            <person name="Mascher T."/>
            <person name="Medema M.H."/>
            <person name="Devos D.P."/>
            <person name="Kaster A.-K."/>
            <person name="Ovreas L."/>
            <person name="Rohde M."/>
            <person name="Galperin M.Y."/>
            <person name="Jogler C."/>
        </authorList>
    </citation>
    <scope>NUCLEOTIDE SEQUENCE [LARGE SCALE GENOMIC DNA]</scope>
    <source>
        <strain evidence="3 4">Pla52n</strain>
    </source>
</reference>
<keyword evidence="2" id="KW-0472">Membrane</keyword>
<evidence type="ECO:0000256" key="2">
    <source>
        <dbReference type="SAM" id="Phobius"/>
    </source>
</evidence>
<dbReference type="InterPro" id="IPR011990">
    <property type="entry name" value="TPR-like_helical_dom_sf"/>
</dbReference>
<dbReference type="SMART" id="SM00028">
    <property type="entry name" value="TPR"/>
    <property type="match status" value="4"/>
</dbReference>
<feature type="repeat" description="TPR" evidence="1">
    <location>
        <begin position="333"/>
        <end position="366"/>
    </location>
</feature>
<evidence type="ECO:0000256" key="1">
    <source>
        <dbReference type="PROSITE-ProRule" id="PRU00339"/>
    </source>
</evidence>
<accession>A0A5C6B1F4</accession>
<feature type="transmembrane region" description="Helical" evidence="2">
    <location>
        <begin position="24"/>
        <end position="45"/>
    </location>
</feature>
<dbReference type="PANTHER" id="PTHR16026:SF0">
    <property type="entry name" value="CARTILAGE ACIDIC PROTEIN 1"/>
    <property type="match status" value="1"/>
</dbReference>